<sequence>MGQISSVTILLLFILSKEIAELSPVFLIPGDGGSKLYAKFNKSSHYNLCFQKSGHYFLLWAPLRIFMPVIKQCYFYISSYGCIITARFLTMQTREWREKYIRRFISISGPYNGSTESIRGILIGITC</sequence>
<keyword evidence="2" id="KW-1185">Reference proteome</keyword>
<dbReference type="InterPro" id="IPR029058">
    <property type="entry name" value="AB_hydrolase_fold"/>
</dbReference>
<dbReference type="AlphaFoldDB" id="A0A6P7U5F9"/>
<name>A0A6P7U5F9_9MOLL</name>
<dbReference type="Pfam" id="PF02450">
    <property type="entry name" value="LCAT"/>
    <property type="match status" value="1"/>
</dbReference>
<accession>A0A6P7U5F9</accession>
<dbReference type="GO" id="GO:0008374">
    <property type="term" value="F:O-acyltransferase activity"/>
    <property type="evidence" value="ECO:0007669"/>
    <property type="project" value="InterPro"/>
</dbReference>
<dbReference type="GO" id="GO:0006629">
    <property type="term" value="P:lipid metabolic process"/>
    <property type="evidence" value="ECO:0007669"/>
    <property type="project" value="InterPro"/>
</dbReference>
<dbReference type="PANTHER" id="PTHR11440">
    <property type="entry name" value="LECITHIN-CHOLESTEROL ACYLTRANSFERASE-RELATED"/>
    <property type="match status" value="1"/>
</dbReference>
<dbReference type="Proteomes" id="UP000515154">
    <property type="component" value="Unplaced"/>
</dbReference>
<organism evidence="2 3">
    <name type="scientific">Octopus sinensis</name>
    <name type="common">East Asian common octopus</name>
    <dbReference type="NCBI Taxonomy" id="2607531"/>
    <lineage>
        <taxon>Eukaryota</taxon>
        <taxon>Metazoa</taxon>
        <taxon>Spiralia</taxon>
        <taxon>Lophotrochozoa</taxon>
        <taxon>Mollusca</taxon>
        <taxon>Cephalopoda</taxon>
        <taxon>Coleoidea</taxon>
        <taxon>Octopodiformes</taxon>
        <taxon>Octopoda</taxon>
        <taxon>Incirrata</taxon>
        <taxon>Octopodidae</taxon>
        <taxon>Octopus</taxon>
    </lineage>
</organism>
<proteinExistence type="predicted"/>
<feature type="signal peptide" evidence="1">
    <location>
        <begin position="1"/>
        <end position="22"/>
    </location>
</feature>
<evidence type="ECO:0000313" key="2">
    <source>
        <dbReference type="Proteomes" id="UP000515154"/>
    </source>
</evidence>
<dbReference type="Gene3D" id="3.40.50.1820">
    <property type="entry name" value="alpha/beta hydrolase"/>
    <property type="match status" value="1"/>
</dbReference>
<evidence type="ECO:0000256" key="1">
    <source>
        <dbReference type="SAM" id="SignalP"/>
    </source>
</evidence>
<protein>
    <submittedName>
        <fullName evidence="3">Phospholipase A2 group XV-like</fullName>
    </submittedName>
</protein>
<dbReference type="KEGG" id="osn:115231728"/>
<evidence type="ECO:0000313" key="3">
    <source>
        <dbReference type="RefSeq" id="XP_029657545.1"/>
    </source>
</evidence>
<keyword evidence="1" id="KW-0732">Signal</keyword>
<dbReference type="InterPro" id="IPR003386">
    <property type="entry name" value="LACT/PDAT_acylTrfase"/>
</dbReference>
<reference evidence="3" key="1">
    <citation type="submission" date="2025-08" db="UniProtKB">
        <authorList>
            <consortium name="RefSeq"/>
        </authorList>
    </citation>
    <scope>IDENTIFICATION</scope>
</reference>
<gene>
    <name evidence="3" type="primary">LOC115231728</name>
</gene>
<feature type="chain" id="PRO_5028036243" evidence="1">
    <location>
        <begin position="23"/>
        <end position="127"/>
    </location>
</feature>
<dbReference type="RefSeq" id="XP_029657545.1">
    <property type="nucleotide sequence ID" value="XM_029801685.1"/>
</dbReference>